<dbReference type="RefSeq" id="WP_394383761.1">
    <property type="nucleotide sequence ID" value="NZ_JBIGIB010000002.1"/>
</dbReference>
<sequence>MSEAPKYTPSPAFDRAAHALDLAAESFWFNREPAEQVERLEARIKFAAKLLAKAADIPHSRALDVMAQALRFPFWHHLSAHLGRAADFAPGPLPAGWLDALSTAVLLAARAEAEVTMPSAQLDAFEALGEMLAMLTDAPKQKVLDKVSAGLCAGRSWREVRQRSPLDANAPLYRFAVHELDAEGGLGGCFEESPACRQLVEQLDDNWQGYDGFPKAQKRRARGWVEAILAMQPGFLEASLALAWMQKNAGEPQALTTANAAVRRAEALIPKGFKGRILWGHLGNRFYHRLLWLQLRLHHERGASDAAARVARKMLRLNPNDNLGVRYALPFLLLEQGEVAAARRSLKAISDESGLTAAATRAFVAFAEERPAEFRLELATALFTLPVLRAFLLNDNKALPEGESGYRHMQPDMETFAELAWPSYCILPGLRKACQAFLAEPEVQAAERELAAYWKGYWEVRRTPGAERRGSAEGWSRLLSECIDRTAPTASKRRPV</sequence>
<proteinExistence type="predicted"/>
<protein>
    <recommendedName>
        <fullName evidence="3">Tetratricopeptide repeat protein</fullName>
    </recommendedName>
</protein>
<evidence type="ECO:0000313" key="1">
    <source>
        <dbReference type="EMBL" id="MFG6466793.1"/>
    </source>
</evidence>
<dbReference type="EMBL" id="JBIGIB010000002">
    <property type="protein sequence ID" value="MFG6466793.1"/>
    <property type="molecule type" value="Genomic_DNA"/>
</dbReference>
<gene>
    <name evidence="1" type="ORF">ACG01O_09260</name>
</gene>
<organism evidence="1 2">
    <name type="scientific">Pelomonas baiyunensis</name>
    <dbReference type="NCBI Taxonomy" id="3299026"/>
    <lineage>
        <taxon>Bacteria</taxon>
        <taxon>Pseudomonadati</taxon>
        <taxon>Pseudomonadota</taxon>
        <taxon>Betaproteobacteria</taxon>
        <taxon>Burkholderiales</taxon>
        <taxon>Sphaerotilaceae</taxon>
        <taxon>Roseateles</taxon>
    </lineage>
</organism>
<comment type="caution">
    <text evidence="1">The sequence shown here is derived from an EMBL/GenBank/DDBJ whole genome shotgun (WGS) entry which is preliminary data.</text>
</comment>
<evidence type="ECO:0008006" key="3">
    <source>
        <dbReference type="Google" id="ProtNLM"/>
    </source>
</evidence>
<reference evidence="1 2" key="1">
    <citation type="submission" date="2024-08" db="EMBL/GenBank/DDBJ databases">
        <authorList>
            <person name="Lu H."/>
        </authorList>
    </citation>
    <scope>NUCLEOTIDE SEQUENCE [LARGE SCALE GENOMIC DNA]</scope>
    <source>
        <strain evidence="1 2">BYS87W</strain>
    </source>
</reference>
<keyword evidence="2" id="KW-1185">Reference proteome</keyword>
<evidence type="ECO:0000313" key="2">
    <source>
        <dbReference type="Proteomes" id="UP001606303"/>
    </source>
</evidence>
<name>A0ABW7GXV2_9BURK</name>
<accession>A0ABW7GXV2</accession>
<dbReference type="Proteomes" id="UP001606303">
    <property type="component" value="Unassembled WGS sequence"/>
</dbReference>